<sequence>MNGSSRRSALQVSRWLLIALILGIAGMHTLGHLSHERGHGGLAAVSGHASPDDHKIPEARPVSAPVPETGIEHLLPLPGDPLPVLDPTSVCLAVLASLLLLFLGVWSAWTRQVQDARAADASPVLLVARPPPRRTALRLASLSVLRI</sequence>
<keyword evidence="1" id="KW-1133">Transmembrane helix</keyword>
<keyword evidence="3" id="KW-1185">Reference proteome</keyword>
<proteinExistence type="predicted"/>
<accession>A0A7W9MEK9</accession>
<dbReference type="RefSeq" id="WP_184540593.1">
    <property type="nucleotide sequence ID" value="NZ_JACHMP010000001.1"/>
</dbReference>
<keyword evidence="1" id="KW-0812">Transmembrane</keyword>
<keyword evidence="1" id="KW-0472">Membrane</keyword>
<dbReference type="EMBL" id="JACHMP010000001">
    <property type="protein sequence ID" value="MBB5817439.1"/>
    <property type="molecule type" value="Genomic_DNA"/>
</dbReference>
<comment type="caution">
    <text evidence="2">The sequence shown here is derived from an EMBL/GenBank/DDBJ whole genome shotgun (WGS) entry which is preliminary data.</text>
</comment>
<organism evidence="2 3">
    <name type="scientific">Streptosporangium becharense</name>
    <dbReference type="NCBI Taxonomy" id="1816182"/>
    <lineage>
        <taxon>Bacteria</taxon>
        <taxon>Bacillati</taxon>
        <taxon>Actinomycetota</taxon>
        <taxon>Actinomycetes</taxon>
        <taxon>Streptosporangiales</taxon>
        <taxon>Streptosporangiaceae</taxon>
        <taxon>Streptosporangium</taxon>
    </lineage>
</organism>
<protein>
    <submittedName>
        <fullName evidence="2">Uncharacterized protein</fullName>
    </submittedName>
</protein>
<evidence type="ECO:0000313" key="2">
    <source>
        <dbReference type="EMBL" id="MBB5817439.1"/>
    </source>
</evidence>
<feature type="transmembrane region" description="Helical" evidence="1">
    <location>
        <begin position="87"/>
        <end position="109"/>
    </location>
</feature>
<evidence type="ECO:0000256" key="1">
    <source>
        <dbReference type="SAM" id="Phobius"/>
    </source>
</evidence>
<gene>
    <name evidence="2" type="ORF">F4562_000501</name>
</gene>
<feature type="transmembrane region" description="Helical" evidence="1">
    <location>
        <begin position="12"/>
        <end position="30"/>
    </location>
</feature>
<evidence type="ECO:0000313" key="3">
    <source>
        <dbReference type="Proteomes" id="UP000540685"/>
    </source>
</evidence>
<reference evidence="2 3" key="1">
    <citation type="submission" date="2020-08" db="EMBL/GenBank/DDBJ databases">
        <title>Sequencing the genomes of 1000 actinobacteria strains.</title>
        <authorList>
            <person name="Klenk H.-P."/>
        </authorList>
    </citation>
    <scope>NUCLEOTIDE SEQUENCE [LARGE SCALE GENOMIC DNA]</scope>
    <source>
        <strain evidence="2 3">DSM 46887</strain>
    </source>
</reference>
<dbReference type="AlphaFoldDB" id="A0A7W9MEK9"/>
<name>A0A7W9MEK9_9ACTN</name>
<dbReference type="Proteomes" id="UP000540685">
    <property type="component" value="Unassembled WGS sequence"/>
</dbReference>